<protein>
    <submittedName>
        <fullName evidence="1">Uncharacterized protein</fullName>
    </submittedName>
</protein>
<sequence length="1186" mass="132393">MVAAIDVSQHVLVSYAAPTMFLNSGSWRQIQEGLKAQLPLRNIHWKSASRTSIRTIQELDITLVNFETLRDEHTSQVPATLLEKPLLNIYILMCEDSDIDGYKNVYKKQIREWHATVITRKNQEWFILHIAKPDARAPTGNFFQLKGSVLDKVRADFNADKRDRCAQVPWTVNYESPTSWVDAINKIKDGIISAFDAAVAQREDEVRRSEGQSQMPGWNFCTFFILKESLPNSFEGVNMFEEALLQYDELEVSFSQVLREKNLSWFGSLITPGPKDDSTPLLQITKKSYRDLILANTISVFDLRVYLLARQCEILARMGKISEINKKASTFLAGFSRRIREVEDTLPPFFVESWVYSSALSVIEQCDLWILHFPQEGANLALFNAGKAELLELARHQLDIIGVRVGHLPHQPPFSTVVDSPEVLSKAINTNATKVISNEKLLSALGNAEAFYELYVATSNRAIELYAKAGRRKFALKLHGSLAALDLHRSRIDSAFTTYSSLPAHYAPHMWTSLESFMLSRALDTHAALGKPKDTEWIHILLSFLKVYVECEGNDLLLHGEEKIDYVRRLITEMRQTAKGLATELPHADYPALSVMVANEVRPATTQDGAFLDVTIINKLPCSLPIDSISVQISGRDAERFKFTASKDALEPGKNEVTLFCPTAAAGTYLLDTSEIRSALLLFQMNHRKSQSKTRSKRDSPVLVKIPKDFLSLDIKLLQPTRIELGRPSVVLVRISTGRNDVKEMTLKLSASGVTFNMNESLIEDEDEDEDVELETSNDCIKLSGLSEDQTLEVIVPHSDASAMGVLKTNIQVEYSTNSEPDVQRILNLSRTIVTALPISINVEDFFRGPKLLSRFTISTTTQQFVRIADAQLVLPEEGADGLKIQNSMTRNRSVLTVTPAQPANFLFQLESTGGAIRDPLSLVVKYRMLREEVESLVEDTVDDLLEEKEAPWQLRAPLINKLIAPLGLDGSWIELYRVTGEIHISGSFDTEEGEIGDLLKEGKERLSRNKHVLPPPGPWHEIIIPVDVPSIAIVAAARISLSPPTRASEQEHDTSLYAGQPVPATITIHTTFHWGSSANDTSRRYRLRFDVEEMVKDWLVSGQKRGDFVVADDSTHTVSITLVALHHGELVLPKIIVSALPIAGELTMGSLAIPTTESYQEHGAERVLVLPRGGRSTFVVGMGSG</sequence>
<gene>
    <name evidence="1" type="ORF">BDN72DRAFT_836546</name>
</gene>
<accession>A0ACD3B1L2</accession>
<name>A0ACD3B1L2_9AGAR</name>
<evidence type="ECO:0000313" key="2">
    <source>
        <dbReference type="Proteomes" id="UP000308600"/>
    </source>
</evidence>
<dbReference type="EMBL" id="ML208288">
    <property type="protein sequence ID" value="TFK72158.1"/>
    <property type="molecule type" value="Genomic_DNA"/>
</dbReference>
<dbReference type="Proteomes" id="UP000308600">
    <property type="component" value="Unassembled WGS sequence"/>
</dbReference>
<organism evidence="1 2">
    <name type="scientific">Pluteus cervinus</name>
    <dbReference type="NCBI Taxonomy" id="181527"/>
    <lineage>
        <taxon>Eukaryota</taxon>
        <taxon>Fungi</taxon>
        <taxon>Dikarya</taxon>
        <taxon>Basidiomycota</taxon>
        <taxon>Agaricomycotina</taxon>
        <taxon>Agaricomycetes</taxon>
        <taxon>Agaricomycetidae</taxon>
        <taxon>Agaricales</taxon>
        <taxon>Pluteineae</taxon>
        <taxon>Pluteaceae</taxon>
        <taxon>Pluteus</taxon>
    </lineage>
</organism>
<evidence type="ECO:0000313" key="1">
    <source>
        <dbReference type="EMBL" id="TFK72158.1"/>
    </source>
</evidence>
<keyword evidence="2" id="KW-1185">Reference proteome</keyword>
<reference evidence="1 2" key="1">
    <citation type="journal article" date="2019" name="Nat. Ecol. Evol.">
        <title>Megaphylogeny resolves global patterns of mushroom evolution.</title>
        <authorList>
            <person name="Varga T."/>
            <person name="Krizsan K."/>
            <person name="Foldi C."/>
            <person name="Dima B."/>
            <person name="Sanchez-Garcia M."/>
            <person name="Sanchez-Ramirez S."/>
            <person name="Szollosi G.J."/>
            <person name="Szarkandi J.G."/>
            <person name="Papp V."/>
            <person name="Albert L."/>
            <person name="Andreopoulos W."/>
            <person name="Angelini C."/>
            <person name="Antonin V."/>
            <person name="Barry K.W."/>
            <person name="Bougher N.L."/>
            <person name="Buchanan P."/>
            <person name="Buyck B."/>
            <person name="Bense V."/>
            <person name="Catcheside P."/>
            <person name="Chovatia M."/>
            <person name="Cooper J."/>
            <person name="Damon W."/>
            <person name="Desjardin D."/>
            <person name="Finy P."/>
            <person name="Geml J."/>
            <person name="Haridas S."/>
            <person name="Hughes K."/>
            <person name="Justo A."/>
            <person name="Karasinski D."/>
            <person name="Kautmanova I."/>
            <person name="Kiss B."/>
            <person name="Kocsube S."/>
            <person name="Kotiranta H."/>
            <person name="LaButti K.M."/>
            <person name="Lechner B.E."/>
            <person name="Liimatainen K."/>
            <person name="Lipzen A."/>
            <person name="Lukacs Z."/>
            <person name="Mihaltcheva S."/>
            <person name="Morgado L.N."/>
            <person name="Niskanen T."/>
            <person name="Noordeloos M.E."/>
            <person name="Ohm R.A."/>
            <person name="Ortiz-Santana B."/>
            <person name="Ovrebo C."/>
            <person name="Racz N."/>
            <person name="Riley R."/>
            <person name="Savchenko A."/>
            <person name="Shiryaev A."/>
            <person name="Soop K."/>
            <person name="Spirin V."/>
            <person name="Szebenyi C."/>
            <person name="Tomsovsky M."/>
            <person name="Tulloss R.E."/>
            <person name="Uehling J."/>
            <person name="Grigoriev I.V."/>
            <person name="Vagvolgyi C."/>
            <person name="Papp T."/>
            <person name="Martin F.M."/>
            <person name="Miettinen O."/>
            <person name="Hibbett D.S."/>
            <person name="Nagy L.G."/>
        </authorList>
    </citation>
    <scope>NUCLEOTIDE SEQUENCE [LARGE SCALE GENOMIC DNA]</scope>
    <source>
        <strain evidence="1 2">NL-1719</strain>
    </source>
</reference>
<proteinExistence type="predicted"/>